<dbReference type="AlphaFoldDB" id="A0A2I1F679"/>
<dbReference type="OrthoDB" id="2379186at2759"/>
<dbReference type="EMBL" id="LLXH01001612">
    <property type="protein sequence ID" value="PKC58174.1"/>
    <property type="molecule type" value="Genomic_DNA"/>
</dbReference>
<protein>
    <submittedName>
        <fullName evidence="1">Uncharacterized protein</fullName>
    </submittedName>
</protein>
<gene>
    <name evidence="1" type="ORF">RhiirA1_471377</name>
</gene>
<dbReference type="Proteomes" id="UP000232688">
    <property type="component" value="Unassembled WGS sequence"/>
</dbReference>
<dbReference type="SUPFAM" id="SSF56112">
    <property type="entry name" value="Protein kinase-like (PK-like)"/>
    <property type="match status" value="1"/>
</dbReference>
<dbReference type="GO" id="GO:0005524">
    <property type="term" value="F:ATP binding"/>
    <property type="evidence" value="ECO:0007669"/>
    <property type="project" value="InterPro"/>
</dbReference>
<dbReference type="VEuPathDB" id="FungiDB:RhiirA1_471377"/>
<reference evidence="1 2" key="2">
    <citation type="submission" date="2017-10" db="EMBL/GenBank/DDBJ databases">
        <title>Genome analyses suggest a sexual origin of heterokaryosis in a supposedly ancient asexual fungus.</title>
        <authorList>
            <person name="Corradi N."/>
            <person name="Sedzielewska K."/>
            <person name="Noel J."/>
            <person name="Charron P."/>
            <person name="Farinelli L."/>
            <person name="Marton T."/>
            <person name="Kruger M."/>
            <person name="Pelin A."/>
            <person name="Brachmann A."/>
            <person name="Corradi N."/>
        </authorList>
    </citation>
    <scope>NUCLEOTIDE SEQUENCE [LARGE SCALE GENOMIC DNA]</scope>
    <source>
        <strain evidence="1 2">A1</strain>
    </source>
</reference>
<comment type="caution">
    <text evidence="1">The sequence shown here is derived from an EMBL/GenBank/DDBJ whole genome shotgun (WGS) entry which is preliminary data.</text>
</comment>
<dbReference type="Gene3D" id="1.10.510.10">
    <property type="entry name" value="Transferase(Phosphotransferase) domain 1"/>
    <property type="match status" value="1"/>
</dbReference>
<proteinExistence type="predicted"/>
<evidence type="ECO:0000313" key="2">
    <source>
        <dbReference type="Proteomes" id="UP000232688"/>
    </source>
</evidence>
<dbReference type="VEuPathDB" id="FungiDB:FUN_025653"/>
<dbReference type="VEuPathDB" id="FungiDB:RhiirFUN_025054"/>
<dbReference type="InterPro" id="IPR011009">
    <property type="entry name" value="Kinase-like_dom_sf"/>
</dbReference>
<dbReference type="GO" id="GO:0004672">
    <property type="term" value="F:protein kinase activity"/>
    <property type="evidence" value="ECO:0007669"/>
    <property type="project" value="InterPro"/>
</dbReference>
<dbReference type="PROSITE" id="PS50011">
    <property type="entry name" value="PROTEIN_KINASE_DOM"/>
    <property type="match status" value="1"/>
</dbReference>
<organism evidence="1 2">
    <name type="scientific">Rhizophagus irregularis</name>
    <dbReference type="NCBI Taxonomy" id="588596"/>
    <lineage>
        <taxon>Eukaryota</taxon>
        <taxon>Fungi</taxon>
        <taxon>Fungi incertae sedis</taxon>
        <taxon>Mucoromycota</taxon>
        <taxon>Glomeromycotina</taxon>
        <taxon>Glomeromycetes</taxon>
        <taxon>Glomerales</taxon>
        <taxon>Glomeraceae</taxon>
        <taxon>Rhizophagus</taxon>
    </lineage>
</organism>
<sequence length="551" mass="63778">MIASVNCLILGEASDNNFNVVVGEVYTNDDKIDVAFDQFTVSNFKELLYRRKKVKRVVQDPDSMYLYKVEVELSSIINKIYTKDEIKDLGAKMQPGIEFKEYFDNDKKKPKRRCLHIFIVPAIVAKKFAVITRCHIRFLTIIIFFFQNQLDLERKRKAVQDVGGEVLRKLIKRTRLTIPEIGSLSELLDGELSEDIKIPISQNEIDLLQSKNVTDLCSLDDLRVLFRVSDTESATDFCIRAIFSPILNDKIPPDDGTEYSFVGLWDNCIRNLLEYLIPDGERKNHLPALRIQNQNLGENFYGPMIQLRYYTHGPQVTFVAICRPVGGYAIPDVVDIVQSNLKFRSERVRHLLRIINLSCIINALQPVIGRRGIPEFKPVYRNDRMIEIRGTGVKKTYLFGNIQTRVQKLVNLYEKLVRKEVPNIDHLDCYNKESGSVHLSPKGLQVVPNNQQELLSVLHDDNDIYHRDIRWDNIIRRYDDPSKWFLIDWDDATEYPNSPAMHLTTEEHAPEVFTRNHRGEVDIWSVGKLIKNASTWITNLSEKITEFGIFC</sequence>
<name>A0A2I1F679_9GLOM</name>
<accession>A0A2I1F679</accession>
<reference evidence="1 2" key="1">
    <citation type="submission" date="2017-10" db="EMBL/GenBank/DDBJ databases">
        <title>Extensive intraspecific genome diversity in a model arbuscular mycorrhizal fungus.</title>
        <authorList>
            <person name="Chen E.C.H."/>
            <person name="Morin E."/>
            <person name="Baudet D."/>
            <person name="Noel J."/>
            <person name="Ndikumana S."/>
            <person name="Charron P."/>
            <person name="St-Onge C."/>
            <person name="Giorgi J."/>
            <person name="Grigoriev I.V."/>
            <person name="Roux C."/>
            <person name="Martin F.M."/>
            <person name="Corradi N."/>
        </authorList>
    </citation>
    <scope>NUCLEOTIDE SEQUENCE [LARGE SCALE GENOMIC DNA]</scope>
    <source>
        <strain evidence="1 2">A1</strain>
    </source>
</reference>
<dbReference type="InterPro" id="IPR000719">
    <property type="entry name" value="Prot_kinase_dom"/>
</dbReference>
<evidence type="ECO:0000313" key="1">
    <source>
        <dbReference type="EMBL" id="PKC58174.1"/>
    </source>
</evidence>